<evidence type="ECO:0000313" key="4">
    <source>
        <dbReference type="EMBL" id="VEL20254.1"/>
    </source>
</evidence>
<dbReference type="EMBL" id="CAAALY010045506">
    <property type="protein sequence ID" value="VEL20254.1"/>
    <property type="molecule type" value="Genomic_DNA"/>
</dbReference>
<keyword evidence="5" id="KW-1185">Reference proteome</keyword>
<dbReference type="Pfam" id="PF00454">
    <property type="entry name" value="PI3_PI4_kinase"/>
    <property type="match status" value="1"/>
</dbReference>
<dbReference type="PANTHER" id="PTHR10048:SF22">
    <property type="entry name" value="PHOSPHATIDYLINOSITOL 4-KINASE BETA"/>
    <property type="match status" value="1"/>
</dbReference>
<dbReference type="PANTHER" id="PTHR10048">
    <property type="entry name" value="PHOSPHATIDYLINOSITOL KINASE"/>
    <property type="match status" value="1"/>
</dbReference>
<gene>
    <name evidence="4" type="ORF">PXEA_LOCUS13694</name>
</gene>
<dbReference type="InterPro" id="IPR015433">
    <property type="entry name" value="PI3/4_kinase"/>
</dbReference>
<comment type="caution">
    <text evidence="4">The sequence shown here is derived from an EMBL/GenBank/DDBJ whole genome shotgun (WGS) entry which is preliminary data.</text>
</comment>
<dbReference type="GO" id="GO:0004430">
    <property type="term" value="F:1-phosphatidylinositol 4-kinase activity"/>
    <property type="evidence" value="ECO:0007669"/>
    <property type="project" value="TreeGrafter"/>
</dbReference>
<name>A0A448WU68_9PLAT</name>
<proteinExistence type="predicted"/>
<dbReference type="InterPro" id="IPR036940">
    <property type="entry name" value="PI3/4_kinase_cat_sf"/>
</dbReference>
<dbReference type="Proteomes" id="UP000784294">
    <property type="component" value="Unassembled WGS sequence"/>
</dbReference>
<dbReference type="GO" id="GO:0005737">
    <property type="term" value="C:cytoplasm"/>
    <property type="evidence" value="ECO:0007669"/>
    <property type="project" value="TreeGrafter"/>
</dbReference>
<evidence type="ECO:0000313" key="5">
    <source>
        <dbReference type="Proteomes" id="UP000784294"/>
    </source>
</evidence>
<dbReference type="GO" id="GO:0048015">
    <property type="term" value="P:phosphatidylinositol-mediated signaling"/>
    <property type="evidence" value="ECO:0007669"/>
    <property type="project" value="TreeGrafter"/>
</dbReference>
<dbReference type="OrthoDB" id="10264149at2759"/>
<keyword evidence="2" id="KW-0418">Kinase</keyword>
<keyword evidence="1" id="KW-0808">Transferase</keyword>
<protein>
    <recommendedName>
        <fullName evidence="3">PI3K/PI4K catalytic domain-containing protein</fullName>
    </recommendedName>
</protein>
<dbReference type="InterPro" id="IPR000403">
    <property type="entry name" value="PI3/4_kinase_cat_dom"/>
</dbReference>
<dbReference type="GO" id="GO:0016020">
    <property type="term" value="C:membrane"/>
    <property type="evidence" value="ECO:0007669"/>
    <property type="project" value="TreeGrafter"/>
</dbReference>
<dbReference type="GO" id="GO:0046854">
    <property type="term" value="P:phosphatidylinositol phosphate biosynthetic process"/>
    <property type="evidence" value="ECO:0007669"/>
    <property type="project" value="InterPro"/>
</dbReference>
<accession>A0A448WU68</accession>
<dbReference type="Gene3D" id="1.10.1070.11">
    <property type="entry name" value="Phosphatidylinositol 3-/4-kinase, catalytic domain"/>
    <property type="match status" value="1"/>
</dbReference>
<evidence type="ECO:0000256" key="2">
    <source>
        <dbReference type="ARBA" id="ARBA00022777"/>
    </source>
</evidence>
<reference evidence="4" key="1">
    <citation type="submission" date="2018-11" db="EMBL/GenBank/DDBJ databases">
        <authorList>
            <consortium name="Pathogen Informatics"/>
        </authorList>
    </citation>
    <scope>NUCLEOTIDE SEQUENCE</scope>
</reference>
<dbReference type="PROSITE" id="PS50290">
    <property type="entry name" value="PI3_4_KINASE_3"/>
    <property type="match status" value="1"/>
</dbReference>
<sequence length="226" mass="25033">MVLLFINSFPSPSTYKSDPEDPSAAVLKEPWEMKRQRIQATSPWGHLPGWRLTAAIVKVGDDLRQEQLAYQLLAKLQDIWRRERVSLWLRPLTVVVTSPDSGFIEPVPNTVSLHQIRRYARLSLLDYMLREHGGYTVSPSAASSDRIGSSASSSAASMTAVEIVEGCSTSSPKATNVNGEHSVASTLPRSQVDCARSEAFLTAQRNFVQSCAAYCLVSYLFQVKDR</sequence>
<dbReference type="InterPro" id="IPR011009">
    <property type="entry name" value="Kinase-like_dom_sf"/>
</dbReference>
<evidence type="ECO:0000259" key="3">
    <source>
        <dbReference type="PROSITE" id="PS50290"/>
    </source>
</evidence>
<dbReference type="PROSITE" id="PS00915">
    <property type="entry name" value="PI3_4_KINASE_1"/>
    <property type="match status" value="1"/>
</dbReference>
<dbReference type="Gene3D" id="3.30.1010.10">
    <property type="entry name" value="Phosphatidylinositol 3-kinase Catalytic Subunit, Chain A, domain 4"/>
    <property type="match status" value="1"/>
</dbReference>
<dbReference type="InterPro" id="IPR018936">
    <property type="entry name" value="PI3/4_kinase_CS"/>
</dbReference>
<feature type="domain" description="PI3K/PI4K catalytic" evidence="3">
    <location>
        <begin position="29"/>
        <end position="226"/>
    </location>
</feature>
<dbReference type="SUPFAM" id="SSF56112">
    <property type="entry name" value="Protein kinase-like (PK-like)"/>
    <property type="match status" value="1"/>
</dbReference>
<organism evidence="4 5">
    <name type="scientific">Protopolystoma xenopodis</name>
    <dbReference type="NCBI Taxonomy" id="117903"/>
    <lineage>
        <taxon>Eukaryota</taxon>
        <taxon>Metazoa</taxon>
        <taxon>Spiralia</taxon>
        <taxon>Lophotrochozoa</taxon>
        <taxon>Platyhelminthes</taxon>
        <taxon>Monogenea</taxon>
        <taxon>Polyopisthocotylea</taxon>
        <taxon>Polystomatidea</taxon>
        <taxon>Polystomatidae</taxon>
        <taxon>Protopolystoma</taxon>
    </lineage>
</organism>
<dbReference type="SMART" id="SM00146">
    <property type="entry name" value="PI3Kc"/>
    <property type="match status" value="1"/>
</dbReference>
<evidence type="ECO:0000256" key="1">
    <source>
        <dbReference type="ARBA" id="ARBA00022679"/>
    </source>
</evidence>
<dbReference type="AlphaFoldDB" id="A0A448WU68"/>